<feature type="compositionally biased region" description="Low complexity" evidence="1">
    <location>
        <begin position="119"/>
        <end position="148"/>
    </location>
</feature>
<keyword evidence="2" id="KW-0732">Signal</keyword>
<gene>
    <name evidence="3" type="ORF">PSTG_15237</name>
</gene>
<reference evidence="4" key="1">
    <citation type="submission" date="2014-03" db="EMBL/GenBank/DDBJ databases">
        <title>The Genome Sequence of Puccinia striiformis f. sp. tritici PST-78.</title>
        <authorList>
            <consortium name="The Broad Institute Genome Sequencing Platform"/>
            <person name="Cuomo C."/>
            <person name="Hulbert S."/>
            <person name="Chen X."/>
            <person name="Walker B."/>
            <person name="Young S.K."/>
            <person name="Zeng Q."/>
            <person name="Gargeya S."/>
            <person name="Fitzgerald M."/>
            <person name="Haas B."/>
            <person name="Abouelleil A."/>
            <person name="Alvarado L."/>
            <person name="Arachchi H.M."/>
            <person name="Berlin A.M."/>
            <person name="Chapman S.B."/>
            <person name="Goldberg J."/>
            <person name="Griggs A."/>
            <person name="Gujja S."/>
            <person name="Hansen M."/>
            <person name="Howarth C."/>
            <person name="Imamovic A."/>
            <person name="Larimer J."/>
            <person name="McCowan C."/>
            <person name="Montmayeur A."/>
            <person name="Murphy C."/>
            <person name="Neiman D."/>
            <person name="Pearson M."/>
            <person name="Priest M."/>
            <person name="Roberts A."/>
            <person name="Saif S."/>
            <person name="Shea T."/>
            <person name="Sisk P."/>
            <person name="Sykes S."/>
            <person name="Wortman J."/>
            <person name="Nusbaum C."/>
            <person name="Birren B."/>
        </authorList>
    </citation>
    <scope>NUCLEOTIDE SEQUENCE [LARGE SCALE GENOMIC DNA]</scope>
    <source>
        <strain evidence="4">race PST-78</strain>
    </source>
</reference>
<dbReference type="Proteomes" id="UP000054564">
    <property type="component" value="Unassembled WGS sequence"/>
</dbReference>
<feature type="signal peptide" evidence="2">
    <location>
        <begin position="1"/>
        <end position="23"/>
    </location>
</feature>
<organism evidence="3 4">
    <name type="scientific">Puccinia striiformis f. sp. tritici PST-78</name>
    <dbReference type="NCBI Taxonomy" id="1165861"/>
    <lineage>
        <taxon>Eukaryota</taxon>
        <taxon>Fungi</taxon>
        <taxon>Dikarya</taxon>
        <taxon>Basidiomycota</taxon>
        <taxon>Pucciniomycotina</taxon>
        <taxon>Pucciniomycetes</taxon>
        <taxon>Pucciniales</taxon>
        <taxon>Pucciniaceae</taxon>
        <taxon>Puccinia</taxon>
    </lineage>
</organism>
<name>A0A0L0UWE2_9BASI</name>
<proteinExistence type="predicted"/>
<evidence type="ECO:0000313" key="3">
    <source>
        <dbReference type="EMBL" id="KNE91372.1"/>
    </source>
</evidence>
<dbReference type="STRING" id="1165861.A0A0L0UWE2"/>
<accession>A0A0L0UWE2</accession>
<feature type="chain" id="PRO_5005549136" evidence="2">
    <location>
        <begin position="24"/>
        <end position="464"/>
    </location>
</feature>
<feature type="compositionally biased region" description="Low complexity" evidence="1">
    <location>
        <begin position="56"/>
        <end position="67"/>
    </location>
</feature>
<dbReference type="EMBL" id="AJIL01000208">
    <property type="protein sequence ID" value="KNE91372.1"/>
    <property type="molecule type" value="Genomic_DNA"/>
</dbReference>
<keyword evidence="4" id="KW-1185">Reference proteome</keyword>
<feature type="region of interest" description="Disordered" evidence="1">
    <location>
        <begin position="119"/>
        <end position="153"/>
    </location>
</feature>
<feature type="region of interest" description="Disordered" evidence="1">
    <location>
        <begin position="42"/>
        <end position="95"/>
    </location>
</feature>
<feature type="compositionally biased region" description="Polar residues" evidence="1">
    <location>
        <begin position="68"/>
        <end position="95"/>
    </location>
</feature>
<evidence type="ECO:0000313" key="4">
    <source>
        <dbReference type="Proteomes" id="UP000054564"/>
    </source>
</evidence>
<evidence type="ECO:0000256" key="2">
    <source>
        <dbReference type="SAM" id="SignalP"/>
    </source>
</evidence>
<comment type="caution">
    <text evidence="3">The sequence shown here is derived from an EMBL/GenBank/DDBJ whole genome shotgun (WGS) entry which is preliminary data.</text>
</comment>
<dbReference type="AlphaFoldDB" id="A0A0L0UWE2"/>
<dbReference type="OrthoDB" id="6513042at2759"/>
<evidence type="ECO:0000256" key="1">
    <source>
        <dbReference type="SAM" id="MobiDB-lite"/>
    </source>
</evidence>
<sequence>MFHQSGSSFLALTLALMYLETSGESVTNQDCVPLINDHQAHLDGPTGGSAPNFPLMSTEESSSTRSMQWPSLPTNLAPPTTPSSHPNGSALLHQSSPGRANELFKRQNTTSKLFTQNMNIPPVVSPINNPNNRTGTNNTAARTGTAGNDRPKTFTESVQISGGLTRTQSTWIDGLKIDTLSVTPHVLSIRKKMNPMSAKFVTSADPSRGFLGGDWKELTSFSYELSFDGENPDDLLFKISVPYDRLQAPINVTMDDDVYLGLFDQTRGGWVIDTERMENRRRDRRVELLGIPAPSGEYRLLARSNRDAQSSMNLNFGNGPDGQFNVLAPIGFLAVPALQVGTWQDGSKVIIRSLQATQISIEIRNFTMGAIPSGYEAVGRYGFLISSTSPGAQVIMNLQLPYVPTQLEQRGIDPLDIVTAGRPLRTNQPYQILAGTTISGNGALMNVPMNIVEGEYLLLARTRL</sequence>
<protein>
    <submittedName>
        <fullName evidence="3">Uncharacterized protein</fullName>
    </submittedName>
</protein>